<dbReference type="InterPro" id="IPR010399">
    <property type="entry name" value="Tify_dom"/>
</dbReference>
<keyword evidence="6" id="KW-1185">Reference proteome</keyword>
<dbReference type="PROSITE" id="PS51320">
    <property type="entry name" value="TIFY"/>
    <property type="match status" value="1"/>
</dbReference>
<dbReference type="GO" id="GO:0009611">
    <property type="term" value="P:response to wounding"/>
    <property type="evidence" value="ECO:0007669"/>
    <property type="project" value="UniProtKB-UniRule"/>
</dbReference>
<evidence type="ECO:0000313" key="5">
    <source>
        <dbReference type="EMBL" id="KAG5625679.1"/>
    </source>
</evidence>
<dbReference type="AlphaFoldDB" id="A0A9J6ANP5"/>
<reference evidence="5 6" key="1">
    <citation type="submission" date="2020-09" db="EMBL/GenBank/DDBJ databases">
        <title>De no assembly of potato wild relative species, Solanum commersonii.</title>
        <authorList>
            <person name="Cho K."/>
        </authorList>
    </citation>
    <scope>NUCLEOTIDE SEQUENCE [LARGE SCALE GENOMIC DNA]</scope>
    <source>
        <strain evidence="5">LZ3.2</strain>
        <tissue evidence="5">Leaf</tissue>
    </source>
</reference>
<comment type="subcellular location">
    <subcellularLocation>
        <location evidence="2">Nucleus</location>
    </subcellularLocation>
</comment>
<keyword evidence="2" id="KW-0539">Nucleus</keyword>
<name>A0A9J6ANP5_SOLCO</name>
<keyword evidence="2" id="KW-1184">Jasmonic acid signaling pathway</keyword>
<dbReference type="GO" id="GO:0031347">
    <property type="term" value="P:regulation of defense response"/>
    <property type="evidence" value="ECO:0007669"/>
    <property type="project" value="UniProtKB-UniRule"/>
</dbReference>
<dbReference type="GO" id="GO:0005634">
    <property type="term" value="C:nucleus"/>
    <property type="evidence" value="ECO:0007669"/>
    <property type="project" value="UniProtKB-SubCell"/>
</dbReference>
<comment type="domain">
    <text evidence="2">The jas domain is required for interaction with COI1.</text>
</comment>
<comment type="function">
    <text evidence="2">Repressor of jasmonate responses.</text>
</comment>
<evidence type="ECO:0000256" key="2">
    <source>
        <dbReference type="RuleBase" id="RU369065"/>
    </source>
</evidence>
<feature type="compositionally biased region" description="Basic and acidic residues" evidence="3">
    <location>
        <begin position="116"/>
        <end position="130"/>
    </location>
</feature>
<evidence type="ECO:0000256" key="1">
    <source>
        <dbReference type="ARBA" id="ARBA00008614"/>
    </source>
</evidence>
<dbReference type="PANTHER" id="PTHR33077:SF152">
    <property type="entry name" value="PROTEIN TIFY"/>
    <property type="match status" value="1"/>
</dbReference>
<dbReference type="EMBL" id="JACXVP010000002">
    <property type="protein sequence ID" value="KAG5625679.1"/>
    <property type="molecule type" value="Genomic_DNA"/>
</dbReference>
<organism evidence="5 6">
    <name type="scientific">Solanum commersonii</name>
    <name type="common">Commerson's wild potato</name>
    <name type="synonym">Commerson's nightshade</name>
    <dbReference type="NCBI Taxonomy" id="4109"/>
    <lineage>
        <taxon>Eukaryota</taxon>
        <taxon>Viridiplantae</taxon>
        <taxon>Streptophyta</taxon>
        <taxon>Embryophyta</taxon>
        <taxon>Tracheophyta</taxon>
        <taxon>Spermatophyta</taxon>
        <taxon>Magnoliopsida</taxon>
        <taxon>eudicotyledons</taxon>
        <taxon>Gunneridae</taxon>
        <taxon>Pentapetalae</taxon>
        <taxon>asterids</taxon>
        <taxon>lamiids</taxon>
        <taxon>Solanales</taxon>
        <taxon>Solanaceae</taxon>
        <taxon>Solanoideae</taxon>
        <taxon>Solaneae</taxon>
        <taxon>Solanum</taxon>
    </lineage>
</organism>
<feature type="domain" description="Tify" evidence="4">
    <location>
        <begin position="25"/>
        <end position="60"/>
    </location>
</feature>
<dbReference type="GO" id="GO:2000022">
    <property type="term" value="P:regulation of jasmonic acid mediated signaling pathway"/>
    <property type="evidence" value="ECO:0007669"/>
    <property type="project" value="UniProtKB-UniRule"/>
</dbReference>
<sequence>MSNLELAILPQLGHDDIKALVSQRDKSESEQLTIFYAGVVHVYDNISVQKAESIMILARENCNAKEIKPTQKSQVPHHVYKFQADLSIARRKSLKRFFEKRHDRIISKQPYASPACDHDQSGNWERYREH</sequence>
<dbReference type="PANTHER" id="PTHR33077">
    <property type="entry name" value="PROTEIN TIFY 4A-RELATED-RELATED"/>
    <property type="match status" value="1"/>
</dbReference>
<proteinExistence type="inferred from homology"/>
<evidence type="ECO:0000259" key="4">
    <source>
        <dbReference type="PROSITE" id="PS51320"/>
    </source>
</evidence>
<feature type="region of interest" description="Disordered" evidence="3">
    <location>
        <begin position="109"/>
        <end position="130"/>
    </location>
</feature>
<dbReference type="Pfam" id="PF09425">
    <property type="entry name" value="Jas_motif"/>
    <property type="match status" value="1"/>
</dbReference>
<dbReference type="Proteomes" id="UP000824120">
    <property type="component" value="Chromosome 2"/>
</dbReference>
<evidence type="ECO:0000256" key="3">
    <source>
        <dbReference type="SAM" id="MobiDB-lite"/>
    </source>
</evidence>
<comment type="caution">
    <text evidence="5">The sequence shown here is derived from an EMBL/GenBank/DDBJ whole genome shotgun (WGS) entry which is preliminary data.</text>
</comment>
<accession>A0A9J6ANP5</accession>
<protein>
    <recommendedName>
        <fullName evidence="2">Protein TIFY</fullName>
    </recommendedName>
    <alternativeName>
        <fullName evidence="2">Jasmonate ZIM domain-containing protein</fullName>
    </alternativeName>
</protein>
<comment type="similarity">
    <text evidence="1 2">Belongs to the TIFY/JAZ family.</text>
</comment>
<dbReference type="OrthoDB" id="649989at2759"/>
<dbReference type="Pfam" id="PF06200">
    <property type="entry name" value="tify"/>
    <property type="match status" value="1"/>
</dbReference>
<gene>
    <name evidence="5" type="ORF">H5410_010897</name>
</gene>
<dbReference type="InterPro" id="IPR040390">
    <property type="entry name" value="TIFY/JAZ"/>
</dbReference>
<evidence type="ECO:0000313" key="6">
    <source>
        <dbReference type="Proteomes" id="UP000824120"/>
    </source>
</evidence>
<dbReference type="SMART" id="SM00979">
    <property type="entry name" value="TIFY"/>
    <property type="match status" value="1"/>
</dbReference>
<dbReference type="InterPro" id="IPR018467">
    <property type="entry name" value="CCT_CS"/>
</dbReference>